<comment type="catalytic activity">
    <reaction evidence="11">
        <text>N(6)-(pyridoxal phosphate)-L-lysyl-[4-amino-5-hydroxymethyl-2-methylpyrimidine phosphate synthase] + L-histidyl-[4-amino-5-hydroxymethyl-2-methylpyrimidine phosphate synthase] + 2 Fe(3+) + 4 H2O = L-lysyl-[4-amino-5-hydroxymethyl-2-methylpyrimidine phosphate synthase] + (2S)-2-amino-5-hydroxy-4-oxopentanoyl-[4-amino-5-hydroxymethyl-2-methylpyrimidine phosphate synthase] + 4-amino-2-methyl-5-(phosphooxymethyl)pyrimidine + 3-oxopropanoate + 2 Fe(2+) + 2 H(+)</text>
        <dbReference type="Rhea" id="RHEA:65756"/>
        <dbReference type="Rhea" id="RHEA-COMP:16892"/>
        <dbReference type="Rhea" id="RHEA-COMP:16893"/>
        <dbReference type="Rhea" id="RHEA-COMP:16894"/>
        <dbReference type="Rhea" id="RHEA-COMP:16895"/>
        <dbReference type="ChEBI" id="CHEBI:15377"/>
        <dbReference type="ChEBI" id="CHEBI:15378"/>
        <dbReference type="ChEBI" id="CHEBI:29033"/>
        <dbReference type="ChEBI" id="CHEBI:29034"/>
        <dbReference type="ChEBI" id="CHEBI:29969"/>
        <dbReference type="ChEBI" id="CHEBI:29979"/>
        <dbReference type="ChEBI" id="CHEBI:33190"/>
        <dbReference type="ChEBI" id="CHEBI:58354"/>
        <dbReference type="ChEBI" id="CHEBI:143915"/>
        <dbReference type="ChEBI" id="CHEBI:157692"/>
    </reaction>
    <physiologicalReaction direction="left-to-right" evidence="11">
        <dbReference type="Rhea" id="RHEA:65757"/>
    </physiologicalReaction>
</comment>
<accession>A0A3D9I8N6</accession>
<comment type="subunit">
    <text evidence="4">Homodimer.</text>
</comment>
<keyword evidence="9" id="KW-0408">Iron</keyword>
<dbReference type="AlphaFoldDB" id="A0A3D9I8N6"/>
<keyword evidence="15" id="KW-1185">Reference proteome</keyword>
<gene>
    <name evidence="14" type="ORF">DFP95_10996</name>
</gene>
<feature type="domain" description="SsuA/THI5-like" evidence="13">
    <location>
        <begin position="82"/>
        <end position="295"/>
    </location>
</feature>
<dbReference type="Proteomes" id="UP000256869">
    <property type="component" value="Unassembled WGS sequence"/>
</dbReference>
<keyword evidence="5" id="KW-0808">Transferase</keyword>
<sequence length="375" mass="40393">MKVQSRIYRISLGTVAVMLFAIVLAACGGNNNDEPASASPSPSESSAAPASSAAASESPSPSESASADPIKVKLQLKWVPQAQFAGYFVAMDKGYYAAEGLDVEILPGGPDIVPEQQVANGAADIGIDWVASLLAHQEQGLPLVEISQIYQRSGLVLVSKKSAGIATPADMKGKKIGNWMGGNEFEVLALFDKYKLDPNKDLNFTKQGFTMDQFLTGEIDAASAMTYNEYQVVLEQGIPATDLNVIDMNAEGVAMLEDNLFANKEWLADNKETAAKFVRASLKGWKDAIADPAAAVDSVMKETEEGSTSKEHQLKMMEEVSKLILPEGFDASKMGYIDDAMFKQTADIAFKFGVIQKESDLTQAYTNEIVEMAMK</sequence>
<feature type="region of interest" description="Disordered" evidence="12">
    <location>
        <begin position="33"/>
        <end position="66"/>
    </location>
</feature>
<evidence type="ECO:0000256" key="9">
    <source>
        <dbReference type="ARBA" id="ARBA00023004"/>
    </source>
</evidence>
<comment type="similarity">
    <text evidence="3">Belongs to the NMT1/THI5 family.</text>
</comment>
<dbReference type="GO" id="GO:0009228">
    <property type="term" value="P:thiamine biosynthetic process"/>
    <property type="evidence" value="ECO:0007669"/>
    <property type="project" value="UniProtKB-KW"/>
</dbReference>
<dbReference type="SUPFAM" id="SSF53850">
    <property type="entry name" value="Periplasmic binding protein-like II"/>
    <property type="match status" value="1"/>
</dbReference>
<comment type="caution">
    <text evidence="14">The sequence shown here is derived from an EMBL/GenBank/DDBJ whole genome shotgun (WGS) entry which is preliminary data.</text>
</comment>
<evidence type="ECO:0000256" key="3">
    <source>
        <dbReference type="ARBA" id="ARBA00009406"/>
    </source>
</evidence>
<dbReference type="GO" id="GO:0016740">
    <property type="term" value="F:transferase activity"/>
    <property type="evidence" value="ECO:0007669"/>
    <property type="project" value="UniProtKB-KW"/>
</dbReference>
<dbReference type="Pfam" id="PF09084">
    <property type="entry name" value="NMT1"/>
    <property type="match status" value="1"/>
</dbReference>
<feature type="compositionally biased region" description="Low complexity" evidence="12">
    <location>
        <begin position="34"/>
        <end position="66"/>
    </location>
</feature>
<name>A0A3D9I8N6_9BACL</name>
<evidence type="ECO:0000313" key="15">
    <source>
        <dbReference type="Proteomes" id="UP000256869"/>
    </source>
</evidence>
<dbReference type="InterPro" id="IPR015168">
    <property type="entry name" value="SsuA/THI5"/>
</dbReference>
<keyword evidence="8" id="KW-0784">Thiamine biosynthesis</keyword>
<dbReference type="GO" id="GO:0046872">
    <property type="term" value="F:metal ion binding"/>
    <property type="evidence" value="ECO:0007669"/>
    <property type="project" value="UniProtKB-KW"/>
</dbReference>
<evidence type="ECO:0000256" key="1">
    <source>
        <dbReference type="ARBA" id="ARBA00003469"/>
    </source>
</evidence>
<evidence type="ECO:0000259" key="13">
    <source>
        <dbReference type="Pfam" id="PF09084"/>
    </source>
</evidence>
<evidence type="ECO:0000256" key="10">
    <source>
        <dbReference type="ARBA" id="ARBA00033171"/>
    </source>
</evidence>
<evidence type="ECO:0000256" key="6">
    <source>
        <dbReference type="ARBA" id="ARBA00022723"/>
    </source>
</evidence>
<keyword evidence="6" id="KW-0479">Metal-binding</keyword>
<organism evidence="14 15">
    <name type="scientific">Cohnella lupini</name>
    <dbReference type="NCBI Taxonomy" id="1294267"/>
    <lineage>
        <taxon>Bacteria</taxon>
        <taxon>Bacillati</taxon>
        <taxon>Bacillota</taxon>
        <taxon>Bacilli</taxon>
        <taxon>Bacillales</taxon>
        <taxon>Paenibacillaceae</taxon>
        <taxon>Cohnella</taxon>
    </lineage>
</organism>
<evidence type="ECO:0000256" key="12">
    <source>
        <dbReference type="SAM" id="MobiDB-lite"/>
    </source>
</evidence>
<proteinExistence type="inferred from homology"/>
<reference evidence="14 15" key="1">
    <citation type="submission" date="2018-07" db="EMBL/GenBank/DDBJ databases">
        <title>Genomic Encyclopedia of Type Strains, Phase III (KMG-III): the genomes of soil and plant-associated and newly described type strains.</title>
        <authorList>
            <person name="Whitman W."/>
        </authorList>
    </citation>
    <scope>NUCLEOTIDE SEQUENCE [LARGE SCALE GENOMIC DNA]</scope>
    <source>
        <strain evidence="14 15">CECT 8236</strain>
    </source>
</reference>
<dbReference type="PANTHER" id="PTHR31528:SF1">
    <property type="entry name" value="4-AMINO-5-HYDROXYMETHYL-2-METHYLPYRIMIDINE PHOSPHATE SYNTHASE THI11-RELATED"/>
    <property type="match status" value="1"/>
</dbReference>
<comment type="function">
    <text evidence="1">Responsible for the formation of the pyrimidine heterocycle in the thiamine biosynthesis pathway. Catalyzes the formation of hydroxymethylpyrimidine phosphate (HMP-P) from histidine and pyridoxal phosphate (PLP). The protein uses PLP and the active site histidine to form HMP-P, generating an inactive enzyme. The enzyme can only undergo a single turnover, which suggests it is a suicide enzyme.</text>
</comment>
<dbReference type="PROSITE" id="PS51257">
    <property type="entry name" value="PROKAR_LIPOPROTEIN"/>
    <property type="match status" value="1"/>
</dbReference>
<evidence type="ECO:0000256" key="7">
    <source>
        <dbReference type="ARBA" id="ARBA00022898"/>
    </source>
</evidence>
<protein>
    <recommendedName>
        <fullName evidence="10">Thiamine pyrimidine synthase</fullName>
    </recommendedName>
</protein>
<comment type="pathway">
    <text evidence="2">Cofactor biosynthesis; thiamine diphosphate biosynthesis.</text>
</comment>
<evidence type="ECO:0000256" key="8">
    <source>
        <dbReference type="ARBA" id="ARBA00022977"/>
    </source>
</evidence>
<dbReference type="PANTHER" id="PTHR31528">
    <property type="entry name" value="4-AMINO-5-HYDROXYMETHYL-2-METHYLPYRIMIDINE PHOSPHATE SYNTHASE THI11-RELATED"/>
    <property type="match status" value="1"/>
</dbReference>
<evidence type="ECO:0000313" key="14">
    <source>
        <dbReference type="EMBL" id="RED58060.1"/>
    </source>
</evidence>
<dbReference type="OrthoDB" id="9815602at2"/>
<dbReference type="InterPro" id="IPR027939">
    <property type="entry name" value="NMT1/THI5"/>
</dbReference>
<evidence type="ECO:0000256" key="2">
    <source>
        <dbReference type="ARBA" id="ARBA00004948"/>
    </source>
</evidence>
<dbReference type="EMBL" id="QRDY01000009">
    <property type="protein sequence ID" value="RED58060.1"/>
    <property type="molecule type" value="Genomic_DNA"/>
</dbReference>
<keyword evidence="7" id="KW-0663">Pyridoxal phosphate</keyword>
<dbReference type="Gene3D" id="3.40.190.10">
    <property type="entry name" value="Periplasmic binding protein-like II"/>
    <property type="match status" value="2"/>
</dbReference>
<dbReference type="RefSeq" id="WP_115993725.1">
    <property type="nucleotide sequence ID" value="NZ_QRDY01000009.1"/>
</dbReference>
<evidence type="ECO:0000256" key="4">
    <source>
        <dbReference type="ARBA" id="ARBA00011738"/>
    </source>
</evidence>
<evidence type="ECO:0000256" key="11">
    <source>
        <dbReference type="ARBA" id="ARBA00048179"/>
    </source>
</evidence>
<evidence type="ECO:0000256" key="5">
    <source>
        <dbReference type="ARBA" id="ARBA00022679"/>
    </source>
</evidence>